<evidence type="ECO:0000313" key="1">
    <source>
        <dbReference type="EMBL" id="KAG5532216.1"/>
    </source>
</evidence>
<evidence type="ECO:0000313" key="2">
    <source>
        <dbReference type="Proteomes" id="UP000823749"/>
    </source>
</evidence>
<dbReference type="Proteomes" id="UP000823749">
    <property type="component" value="Chromosome 9"/>
</dbReference>
<proteinExistence type="predicted"/>
<sequence>MVSIQPKWCFETTFVITDSSTSFHVLASNSPRPPDGSSCLRFCTSETPFHVALGLGNLHAYSSFKTMLYSTVYLQNSINYFMCNI</sequence>
<reference evidence="1" key="1">
    <citation type="submission" date="2020-08" db="EMBL/GenBank/DDBJ databases">
        <title>Plant Genome Project.</title>
        <authorList>
            <person name="Zhang R.-G."/>
        </authorList>
    </citation>
    <scope>NUCLEOTIDE SEQUENCE</scope>
    <source>
        <strain evidence="1">WSP0</strain>
        <tissue evidence="1">Leaf</tissue>
    </source>
</reference>
<name>A0AAV6ITR5_9ERIC</name>
<gene>
    <name evidence="1" type="ORF">RHGRI_026742</name>
</gene>
<accession>A0AAV6ITR5</accession>
<protein>
    <submittedName>
        <fullName evidence="1">Uncharacterized protein</fullName>
    </submittedName>
</protein>
<comment type="caution">
    <text evidence="1">The sequence shown here is derived from an EMBL/GenBank/DDBJ whole genome shotgun (WGS) entry which is preliminary data.</text>
</comment>
<dbReference type="AlphaFoldDB" id="A0AAV6ITR5"/>
<dbReference type="EMBL" id="JACTNZ010000009">
    <property type="protein sequence ID" value="KAG5532216.1"/>
    <property type="molecule type" value="Genomic_DNA"/>
</dbReference>
<keyword evidence="2" id="KW-1185">Reference proteome</keyword>
<organism evidence="1 2">
    <name type="scientific">Rhododendron griersonianum</name>
    <dbReference type="NCBI Taxonomy" id="479676"/>
    <lineage>
        <taxon>Eukaryota</taxon>
        <taxon>Viridiplantae</taxon>
        <taxon>Streptophyta</taxon>
        <taxon>Embryophyta</taxon>
        <taxon>Tracheophyta</taxon>
        <taxon>Spermatophyta</taxon>
        <taxon>Magnoliopsida</taxon>
        <taxon>eudicotyledons</taxon>
        <taxon>Gunneridae</taxon>
        <taxon>Pentapetalae</taxon>
        <taxon>asterids</taxon>
        <taxon>Ericales</taxon>
        <taxon>Ericaceae</taxon>
        <taxon>Ericoideae</taxon>
        <taxon>Rhodoreae</taxon>
        <taxon>Rhododendron</taxon>
    </lineage>
</organism>